<name>A0A835VVU2_CHLIN</name>
<dbReference type="PANTHER" id="PTHR40613">
    <property type="match status" value="1"/>
</dbReference>
<reference evidence="2" key="1">
    <citation type="journal article" date="2020" name="bioRxiv">
        <title>Comparative genomics of Chlamydomonas.</title>
        <authorList>
            <person name="Craig R.J."/>
            <person name="Hasan A.R."/>
            <person name="Ness R.W."/>
            <person name="Keightley P.D."/>
        </authorList>
    </citation>
    <scope>NUCLEOTIDE SEQUENCE</scope>
    <source>
        <strain evidence="2">SAG 7.73</strain>
    </source>
</reference>
<evidence type="ECO:0000313" key="3">
    <source>
        <dbReference type="Proteomes" id="UP000650467"/>
    </source>
</evidence>
<evidence type="ECO:0000256" key="1">
    <source>
        <dbReference type="SAM" id="MobiDB-lite"/>
    </source>
</evidence>
<proteinExistence type="predicted"/>
<dbReference type="OrthoDB" id="549711at2759"/>
<evidence type="ECO:0000313" key="2">
    <source>
        <dbReference type="EMBL" id="KAG2429790.1"/>
    </source>
</evidence>
<keyword evidence="3" id="KW-1185">Reference proteome</keyword>
<gene>
    <name evidence="2" type="ORF">HXX76_010574</name>
</gene>
<dbReference type="EMBL" id="JAEHOC010000029">
    <property type="protein sequence ID" value="KAG2429790.1"/>
    <property type="molecule type" value="Genomic_DNA"/>
</dbReference>
<dbReference type="AlphaFoldDB" id="A0A835VVU2"/>
<feature type="region of interest" description="Disordered" evidence="1">
    <location>
        <begin position="1"/>
        <end position="71"/>
    </location>
</feature>
<organism evidence="2 3">
    <name type="scientific">Chlamydomonas incerta</name>
    <dbReference type="NCBI Taxonomy" id="51695"/>
    <lineage>
        <taxon>Eukaryota</taxon>
        <taxon>Viridiplantae</taxon>
        <taxon>Chlorophyta</taxon>
        <taxon>core chlorophytes</taxon>
        <taxon>Chlorophyceae</taxon>
        <taxon>CS clade</taxon>
        <taxon>Chlamydomonadales</taxon>
        <taxon>Chlamydomonadaceae</taxon>
        <taxon>Chlamydomonas</taxon>
    </lineage>
</organism>
<protein>
    <submittedName>
        <fullName evidence="2">Uncharacterized protein</fullName>
    </submittedName>
</protein>
<dbReference type="Proteomes" id="UP000650467">
    <property type="component" value="Unassembled WGS sequence"/>
</dbReference>
<dbReference type="InterPro" id="IPR024530">
    <property type="entry name" value="QSregVF_b"/>
</dbReference>
<accession>A0A835VVU2</accession>
<dbReference type="Pfam" id="PF12843">
    <property type="entry name" value="QSregVF_b"/>
    <property type="match status" value="1"/>
</dbReference>
<comment type="caution">
    <text evidence="2">The sequence shown here is derived from an EMBL/GenBank/DDBJ whole genome shotgun (WGS) entry which is preliminary data.</text>
</comment>
<sequence>MEVDPASGSAAAAAAAGAAAEEPLRSGAQVQPQRAEQEGRAEAADGAQAQEQQAAGGAEQQDQEGQAAADAAAAAAAEADAAAAAAAEADAAAAAAAEAAAQVAAVAAGIMPFGRYAGRLLTHVPVAYVSWMCQQEGMFQNPPVGGPLRQRMLQLNLIQPAPPGAVTPVSGHPYLSHFQPVWRVAPATAEEAAAAEAATMAFGMHAGLPLSQLPANYIQWMCEGAQGFWNLDHPYKRTLLRHLEVLGRVTFTAAGDVVLAAAEQAALPPVGAGWWDAMHGEDWDNNHAGVVVAPVVPLLQPEEEWANDEGDAAGGEDVVELVLGQDEEDEGDDL</sequence>
<feature type="compositionally biased region" description="Low complexity" evidence="1">
    <location>
        <begin position="44"/>
        <end position="71"/>
    </location>
</feature>
<dbReference type="PANTHER" id="PTHR40613:SF1">
    <property type="entry name" value="CYTOPLASMIC PROTEIN"/>
    <property type="match status" value="1"/>
</dbReference>
<feature type="compositionally biased region" description="Low complexity" evidence="1">
    <location>
        <begin position="1"/>
        <end position="20"/>
    </location>
</feature>